<dbReference type="RefSeq" id="WP_256507023.1">
    <property type="nucleotide sequence ID" value="NZ_CP101740.1"/>
</dbReference>
<reference evidence="2" key="1">
    <citation type="submission" date="2022-07" db="EMBL/GenBank/DDBJ databases">
        <title>Sphingomonas sp. nov., a novel bacterium isolated from the north slope of the Mount Everest.</title>
        <authorList>
            <person name="Cui X."/>
            <person name="Liu Y."/>
        </authorList>
    </citation>
    <scope>NUCLEOTIDE SEQUENCE</scope>
    <source>
        <strain evidence="2">S5-59</strain>
    </source>
</reference>
<protein>
    <submittedName>
        <fullName evidence="2">Uncharacterized protein</fullName>
    </submittedName>
</protein>
<gene>
    <name evidence="2" type="ORF">NMP03_02790</name>
</gene>
<evidence type="ECO:0000256" key="1">
    <source>
        <dbReference type="SAM" id="MobiDB-lite"/>
    </source>
</evidence>
<keyword evidence="3" id="KW-1185">Reference proteome</keyword>
<evidence type="ECO:0000313" key="2">
    <source>
        <dbReference type="EMBL" id="UUL83179.1"/>
    </source>
</evidence>
<feature type="compositionally biased region" description="Acidic residues" evidence="1">
    <location>
        <begin position="35"/>
        <end position="46"/>
    </location>
</feature>
<organism evidence="2 3">
    <name type="scientific">Sphingomonas qomolangmaensis</name>
    <dbReference type="NCBI Taxonomy" id="2918765"/>
    <lineage>
        <taxon>Bacteria</taxon>
        <taxon>Pseudomonadati</taxon>
        <taxon>Pseudomonadota</taxon>
        <taxon>Alphaproteobacteria</taxon>
        <taxon>Sphingomonadales</taxon>
        <taxon>Sphingomonadaceae</taxon>
        <taxon>Sphingomonas</taxon>
    </lineage>
</organism>
<accession>A0ABY5LBK5</accession>
<dbReference type="Proteomes" id="UP001058533">
    <property type="component" value="Chromosome"/>
</dbReference>
<sequence>MNTTHIPGNEPDPGDMATEPGIEIPVNQPENRDLPEDDAESLGDFA</sequence>
<evidence type="ECO:0000313" key="3">
    <source>
        <dbReference type="Proteomes" id="UP001058533"/>
    </source>
</evidence>
<proteinExistence type="predicted"/>
<dbReference type="EMBL" id="CP101740">
    <property type="protein sequence ID" value="UUL83179.1"/>
    <property type="molecule type" value="Genomic_DNA"/>
</dbReference>
<feature type="region of interest" description="Disordered" evidence="1">
    <location>
        <begin position="1"/>
        <end position="46"/>
    </location>
</feature>
<name>A0ABY5LBK5_9SPHN</name>